<evidence type="ECO:0000256" key="1">
    <source>
        <dbReference type="SAM" id="MobiDB-lite"/>
    </source>
</evidence>
<dbReference type="EMBL" id="FKJW01000003">
    <property type="protein sequence ID" value="SAK20283.1"/>
    <property type="molecule type" value="Genomic_DNA"/>
</dbReference>
<organism evidence="3 4">
    <name type="scientific">Burkholderia multivorans</name>
    <dbReference type="NCBI Taxonomy" id="87883"/>
    <lineage>
        <taxon>Bacteria</taxon>
        <taxon>Pseudomonadati</taxon>
        <taxon>Pseudomonadota</taxon>
        <taxon>Betaproteobacteria</taxon>
        <taxon>Burkholderiales</taxon>
        <taxon>Burkholderiaceae</taxon>
        <taxon>Burkholderia</taxon>
        <taxon>Burkholderia cepacia complex</taxon>
    </lineage>
</organism>
<dbReference type="EMBL" id="FKJW01000004">
    <property type="protein sequence ID" value="SAJ95496.1"/>
    <property type="molecule type" value="Genomic_DNA"/>
</dbReference>
<protein>
    <submittedName>
        <fullName evidence="3">Gp03</fullName>
    </submittedName>
</protein>
<evidence type="ECO:0000313" key="2">
    <source>
        <dbReference type="EMBL" id="SAJ95496.1"/>
    </source>
</evidence>
<name>A0ABD7LL37_9BURK</name>
<sequence length="515" mass="56320">MNDQQQSRADAMTDRDPSKTNAEQGLFRKFDVRRVDGSDQPGGKHHGCEYFVLDMNHDGYARAALRAYARACAAEFPILAADLIKRYAPDGTSVPCYQCRGCGDNDAAPGHCVRCNGSGIEPHPVSQSDAAPIGSVLSASLAIVRKIRHLADEHINTPKLSMELLGIANEIAHATSANETGAEGATWRAGVEAVAKMIEKKAADYLDEYGYVEHDTGAVSWGSGNHADAKRDYHSSLVELAEEVRAMVPAMAAAAPADERAACIAWAIANGFTKYHESMCAAWEERARRAAASPAAEWPTHDEAIRIYRQIRAQAHRNPIGYIEADELEKLGSPEFADVPENHVRLWHPANPPSRALIPVYCAPQKTGEPFGWISRHDFEIGDGVALVGANTKADDVPLYTPPQPAQADAPAEARELPMMRKAFRVTEVSGDPDPAKQRFYMRFSFPSIEALHAADDEWKKFIAAAPAEARELALTQQHLDAITAAIDMLERRAWSNDQYMAAKLRELIAGGYRA</sequence>
<dbReference type="Proteomes" id="UP000196218">
    <property type="component" value="Unassembled WGS sequence"/>
</dbReference>
<feature type="region of interest" description="Disordered" evidence="1">
    <location>
        <begin position="1"/>
        <end position="25"/>
    </location>
</feature>
<gene>
    <name evidence="3" type="ORF">UA18_02425</name>
    <name evidence="2" type="ORF">UA18_03210</name>
</gene>
<evidence type="ECO:0000313" key="3">
    <source>
        <dbReference type="EMBL" id="SAK20283.1"/>
    </source>
</evidence>
<proteinExistence type="predicted"/>
<evidence type="ECO:0000313" key="4">
    <source>
        <dbReference type="Proteomes" id="UP000196218"/>
    </source>
</evidence>
<dbReference type="AlphaFoldDB" id="A0ABD7LL37"/>
<reference evidence="3 4" key="1">
    <citation type="submission" date="2016-04" db="EMBL/GenBank/DDBJ databases">
        <authorList>
            <person name="Peeters C."/>
        </authorList>
    </citation>
    <scope>NUCLEOTIDE SEQUENCE [LARGE SCALE GENOMIC DNA]</scope>
    <source>
        <strain evidence="3">LMG 29311</strain>
    </source>
</reference>
<comment type="caution">
    <text evidence="3">The sequence shown here is derived from an EMBL/GenBank/DDBJ whole genome shotgun (WGS) entry which is preliminary data.</text>
</comment>
<dbReference type="RefSeq" id="WP_208458364.1">
    <property type="nucleotide sequence ID" value="NZ_CADFGW010000029.1"/>
</dbReference>
<accession>A0ABD7LL37</accession>